<dbReference type="EC" id="3.2.1.14" evidence="5"/>
<dbReference type="PROSITE" id="PS01095">
    <property type="entry name" value="GH18_1"/>
    <property type="match status" value="1"/>
</dbReference>
<evidence type="ECO:0000256" key="20">
    <source>
        <dbReference type="ARBA" id="ARBA00072739"/>
    </source>
</evidence>
<evidence type="ECO:0000256" key="5">
    <source>
        <dbReference type="ARBA" id="ARBA00012729"/>
    </source>
</evidence>
<dbReference type="GO" id="GO:0008843">
    <property type="term" value="F:endochitinase activity"/>
    <property type="evidence" value="ECO:0007669"/>
    <property type="project" value="UniProtKB-EC"/>
</dbReference>
<feature type="domain" description="Chitin-binding type-2" evidence="23">
    <location>
        <begin position="485"/>
        <end position="536"/>
    </location>
</feature>
<comment type="catalytic activity">
    <reaction evidence="1">
        <text>Random endo-hydrolysis of N-acetyl-beta-D-glucosaminide (1-&gt;4)-beta-linkages in chitin and chitodextrins.</text>
        <dbReference type="EC" id="3.2.1.14"/>
    </reaction>
</comment>
<name>A0A4D9E2N3_9SAUR</name>
<comment type="subcellular location">
    <subcellularLocation>
        <location evidence="2">Cytoplasm</location>
    </subcellularLocation>
    <subcellularLocation>
        <location evidence="3">Secreted</location>
    </subcellularLocation>
</comment>
<evidence type="ECO:0000256" key="12">
    <source>
        <dbReference type="ARBA" id="ARBA00022859"/>
    </source>
</evidence>
<dbReference type="InterPro" id="IPR001579">
    <property type="entry name" value="Glyco_hydro_18_chit_AS"/>
</dbReference>
<dbReference type="Gene3D" id="2.170.140.10">
    <property type="entry name" value="Chitin binding domain"/>
    <property type="match status" value="1"/>
</dbReference>
<dbReference type="GO" id="GO:0005737">
    <property type="term" value="C:cytoplasm"/>
    <property type="evidence" value="ECO:0007669"/>
    <property type="project" value="UniProtKB-SubCell"/>
</dbReference>
<evidence type="ECO:0000256" key="21">
    <source>
        <dbReference type="SAM" id="MobiDB-lite"/>
    </source>
</evidence>
<reference evidence="25 26" key="2">
    <citation type="submission" date="2019-04" db="EMBL/GenBank/DDBJ databases">
        <title>The genome sequence of big-headed turtle.</title>
        <authorList>
            <person name="Gong S."/>
        </authorList>
    </citation>
    <scope>NUCLEOTIDE SEQUENCE [LARGE SCALE GENOMIC DNA]</scope>
    <source>
        <strain evidence="25">DO16091913</strain>
        <tissue evidence="25">Muscle</tissue>
    </source>
</reference>
<evidence type="ECO:0000256" key="19">
    <source>
        <dbReference type="ARBA" id="ARBA00062006"/>
    </source>
</evidence>
<dbReference type="InterPro" id="IPR011583">
    <property type="entry name" value="Chitinase_II/V-like_cat"/>
</dbReference>
<dbReference type="PROSITE" id="PS50940">
    <property type="entry name" value="CHIT_BIND_II"/>
    <property type="match status" value="1"/>
</dbReference>
<evidence type="ECO:0000256" key="7">
    <source>
        <dbReference type="ARBA" id="ARBA00022525"/>
    </source>
</evidence>
<evidence type="ECO:0000259" key="24">
    <source>
        <dbReference type="PROSITE" id="PS51910"/>
    </source>
</evidence>
<comment type="similarity">
    <text evidence="4">Belongs to the glycosyl hydrolase 18 family. Chitinase class II subfamily.</text>
</comment>
<organism evidence="25 26">
    <name type="scientific">Platysternon megacephalum</name>
    <name type="common">big-headed turtle</name>
    <dbReference type="NCBI Taxonomy" id="55544"/>
    <lineage>
        <taxon>Eukaryota</taxon>
        <taxon>Metazoa</taxon>
        <taxon>Chordata</taxon>
        <taxon>Craniata</taxon>
        <taxon>Vertebrata</taxon>
        <taxon>Euteleostomi</taxon>
        <taxon>Archelosauria</taxon>
        <taxon>Testudinata</taxon>
        <taxon>Testudines</taxon>
        <taxon>Cryptodira</taxon>
        <taxon>Durocryptodira</taxon>
        <taxon>Testudinoidea</taxon>
        <taxon>Platysternidae</taxon>
        <taxon>Platysternon</taxon>
    </lineage>
</organism>
<dbReference type="SMART" id="SM00494">
    <property type="entry name" value="ChtBD2"/>
    <property type="match status" value="1"/>
</dbReference>
<dbReference type="CDD" id="cd02872">
    <property type="entry name" value="GH18_chitolectin_chitotriosidase"/>
    <property type="match status" value="1"/>
</dbReference>
<dbReference type="GO" id="GO:0006954">
    <property type="term" value="P:inflammatory response"/>
    <property type="evidence" value="ECO:0007669"/>
    <property type="project" value="UniProtKB-KW"/>
</dbReference>
<dbReference type="Gene3D" id="3.10.50.10">
    <property type="match status" value="1"/>
</dbReference>
<dbReference type="STRING" id="55544.A0A4D9E2N3"/>
<reference evidence="25 26" key="1">
    <citation type="submission" date="2019-04" db="EMBL/GenBank/DDBJ databases">
        <title>Draft genome of the big-headed turtle Platysternon megacephalum.</title>
        <authorList>
            <person name="Gong S."/>
        </authorList>
    </citation>
    <scope>NUCLEOTIDE SEQUENCE [LARGE SCALE GENOMIC DNA]</scope>
    <source>
        <strain evidence="25">DO16091913</strain>
        <tissue evidence="25">Muscle</tissue>
    </source>
</reference>
<feature type="transmembrane region" description="Helical" evidence="22">
    <location>
        <begin position="47"/>
        <end position="73"/>
    </location>
</feature>
<keyword evidence="18" id="KW-0624">Polysaccharide degradation</keyword>
<evidence type="ECO:0000256" key="6">
    <source>
        <dbReference type="ARBA" id="ARBA00022490"/>
    </source>
</evidence>
<proteinExistence type="inferred from homology"/>
<dbReference type="PROSITE" id="PS51910">
    <property type="entry name" value="GH18_2"/>
    <property type="match status" value="1"/>
</dbReference>
<keyword evidence="22" id="KW-1133">Transmembrane helix</keyword>
<evidence type="ECO:0000256" key="18">
    <source>
        <dbReference type="ARBA" id="ARBA00023326"/>
    </source>
</evidence>
<evidence type="ECO:0000256" key="11">
    <source>
        <dbReference type="ARBA" id="ARBA00022801"/>
    </source>
</evidence>
<dbReference type="GO" id="GO:0000272">
    <property type="term" value="P:polysaccharide catabolic process"/>
    <property type="evidence" value="ECO:0007669"/>
    <property type="project" value="UniProtKB-KW"/>
</dbReference>
<feature type="region of interest" description="Disordered" evidence="21">
    <location>
        <begin position="455"/>
        <end position="484"/>
    </location>
</feature>
<dbReference type="PANTHER" id="PTHR11177">
    <property type="entry name" value="CHITINASE"/>
    <property type="match status" value="1"/>
</dbReference>
<sequence length="536" mass="59831">MLPHETVIRMQCPLQAGSIAQSEFDGSDMDFEYLDPRGSPPEDKHCFAILIQALVKFIFNAFSFLFAGLAILLQLQLGSAYKLVCYFTNWSQYRPEPAKYFPNNVDPNLCTHLIYAFATMNQNKIAPYEWNDEDRLFPEFQALKKSNNKLVTSLAIGGWNFGTQKFTQMVASPANRKTFIDSVIVYLRKFGFDGIDLDFEYPGSRGSPAEDKHRFTILIQEMLEAFKAEAASTGLPRLLVTAAVSAGKGTIDAGYEIAEIGKLLDFISVMTYDFHGGWDSFTGHNSPLCEGSADYGDFKYFNCKYAMEYWNDNGVPAEKLLMGFPTYGRTFRLSSSATSVGAPASGAGSSGPYTREAGFWAYYEICTFLKTAQVRWIEDQKVPYAVKGNEWVGFDNACSYQHKVKYLKAKNFGGAMVWAIDLDDFLGSFCNEGKYPLISELKRLLETNDPIVPNCPSDILPPEPTPSPDDNTTTSPVIPPTGEDDTFCADRQDGTYANPKDNTQFYVCAGGRTYRFTCAAGLVFDESCKCCNYPKY</sequence>
<dbReference type="Pfam" id="PF00704">
    <property type="entry name" value="Glyco_hydro_18"/>
    <property type="match status" value="1"/>
</dbReference>
<dbReference type="PANTHER" id="PTHR11177:SF248">
    <property type="entry name" value="CHITOTRIOSIDASE-1"/>
    <property type="match status" value="1"/>
</dbReference>
<keyword evidence="6" id="KW-0963">Cytoplasm</keyword>
<evidence type="ECO:0000256" key="16">
    <source>
        <dbReference type="ARBA" id="ARBA00023277"/>
    </source>
</evidence>
<evidence type="ECO:0000256" key="17">
    <source>
        <dbReference type="ARBA" id="ARBA00023295"/>
    </source>
</evidence>
<comment type="subunit">
    <text evidence="19">Interacts with EGFR.</text>
</comment>
<dbReference type="InterPro" id="IPR001223">
    <property type="entry name" value="Glyco_hydro18_cat"/>
</dbReference>
<dbReference type="GO" id="GO:0005576">
    <property type="term" value="C:extracellular region"/>
    <property type="evidence" value="ECO:0007669"/>
    <property type="project" value="UniProtKB-SubCell"/>
</dbReference>
<dbReference type="EMBL" id="QXTE01000152">
    <property type="protein sequence ID" value="TFK03807.1"/>
    <property type="molecule type" value="Genomic_DNA"/>
</dbReference>
<comment type="caution">
    <text evidence="25">The sequence shown here is derived from an EMBL/GenBank/DDBJ whole genome shotgun (WGS) entry which is preliminary data.</text>
</comment>
<dbReference type="GO" id="GO:0008061">
    <property type="term" value="F:chitin binding"/>
    <property type="evidence" value="ECO:0007669"/>
    <property type="project" value="UniProtKB-KW"/>
</dbReference>
<protein>
    <recommendedName>
        <fullName evidence="20">Acidic mammalian chitinase</fullName>
        <ecNumber evidence="5">3.2.1.14</ecNumber>
    </recommendedName>
</protein>
<evidence type="ECO:0000256" key="9">
    <source>
        <dbReference type="ARBA" id="ARBA00022703"/>
    </source>
</evidence>
<keyword evidence="13" id="KW-0146">Chitin degradation</keyword>
<keyword evidence="17" id="KW-0326">Glycosidase</keyword>
<dbReference type="FunFam" id="3.20.20.80:FF:000007">
    <property type="entry name" value="Acidic mammalian chitinase"/>
    <property type="match status" value="1"/>
</dbReference>
<feature type="domain" description="GH18" evidence="24">
    <location>
        <begin position="81"/>
        <end position="448"/>
    </location>
</feature>
<keyword evidence="14" id="KW-1015">Disulfide bond</keyword>
<evidence type="ECO:0000259" key="23">
    <source>
        <dbReference type="PROSITE" id="PS50940"/>
    </source>
</evidence>
<evidence type="ECO:0000256" key="10">
    <source>
        <dbReference type="ARBA" id="ARBA00022729"/>
    </source>
</evidence>
<dbReference type="SUPFAM" id="SSF51445">
    <property type="entry name" value="(Trans)glycosidases"/>
    <property type="match status" value="1"/>
</dbReference>
<evidence type="ECO:0000256" key="14">
    <source>
        <dbReference type="ARBA" id="ARBA00023157"/>
    </source>
</evidence>
<dbReference type="GO" id="GO:0006915">
    <property type="term" value="P:apoptotic process"/>
    <property type="evidence" value="ECO:0007669"/>
    <property type="project" value="UniProtKB-KW"/>
</dbReference>
<dbReference type="Gene3D" id="3.20.20.80">
    <property type="entry name" value="Glycosidases"/>
    <property type="match status" value="1"/>
</dbReference>
<keyword evidence="15" id="KW-0395">Inflammatory response</keyword>
<evidence type="ECO:0000256" key="8">
    <source>
        <dbReference type="ARBA" id="ARBA00022669"/>
    </source>
</evidence>
<keyword evidence="22" id="KW-0812">Transmembrane</keyword>
<accession>A0A4D9E2N3</accession>
<keyword evidence="10" id="KW-0732">Signal</keyword>
<dbReference type="Proteomes" id="UP000297703">
    <property type="component" value="Unassembled WGS sequence"/>
</dbReference>
<keyword evidence="9" id="KW-0053">Apoptosis</keyword>
<evidence type="ECO:0000256" key="3">
    <source>
        <dbReference type="ARBA" id="ARBA00004613"/>
    </source>
</evidence>
<evidence type="ECO:0000256" key="2">
    <source>
        <dbReference type="ARBA" id="ARBA00004496"/>
    </source>
</evidence>
<keyword evidence="8" id="KW-0147">Chitin-binding</keyword>
<evidence type="ECO:0000313" key="25">
    <source>
        <dbReference type="EMBL" id="TFK03807.1"/>
    </source>
</evidence>
<keyword evidence="11" id="KW-0378">Hydrolase</keyword>
<dbReference type="AlphaFoldDB" id="A0A4D9E2N3"/>
<dbReference type="SUPFAM" id="SSF54556">
    <property type="entry name" value="Chitinase insertion domain"/>
    <property type="match status" value="1"/>
</dbReference>
<evidence type="ECO:0000313" key="26">
    <source>
        <dbReference type="Proteomes" id="UP000297703"/>
    </source>
</evidence>
<keyword evidence="7" id="KW-0964">Secreted</keyword>
<keyword evidence="26" id="KW-1185">Reference proteome</keyword>
<dbReference type="InterPro" id="IPR017853">
    <property type="entry name" value="GH"/>
</dbReference>
<dbReference type="InterPro" id="IPR002557">
    <property type="entry name" value="Chitin-bd_dom"/>
</dbReference>
<dbReference type="Pfam" id="PF01607">
    <property type="entry name" value="CBM_14"/>
    <property type="match status" value="1"/>
</dbReference>
<gene>
    <name evidence="25" type="ORF">DR999_PMT13837</name>
</gene>
<dbReference type="GO" id="GO:0006032">
    <property type="term" value="P:chitin catabolic process"/>
    <property type="evidence" value="ECO:0007669"/>
    <property type="project" value="UniProtKB-KW"/>
</dbReference>
<dbReference type="InterPro" id="IPR050314">
    <property type="entry name" value="Glycosyl_Hydrlase_18"/>
</dbReference>
<dbReference type="InterPro" id="IPR036508">
    <property type="entry name" value="Chitin-bd_dom_sf"/>
</dbReference>
<keyword evidence="12" id="KW-0391">Immunity</keyword>
<dbReference type="OrthoDB" id="76388at2759"/>
<dbReference type="FunFam" id="3.20.20.80:FF:000081">
    <property type="entry name" value="Chitinase 1"/>
    <property type="match status" value="1"/>
</dbReference>
<evidence type="ECO:0000256" key="4">
    <source>
        <dbReference type="ARBA" id="ARBA00009121"/>
    </source>
</evidence>
<evidence type="ECO:0000256" key="15">
    <source>
        <dbReference type="ARBA" id="ARBA00023198"/>
    </source>
</evidence>
<keyword evidence="22" id="KW-0472">Membrane</keyword>
<dbReference type="SUPFAM" id="SSF57625">
    <property type="entry name" value="Invertebrate chitin-binding proteins"/>
    <property type="match status" value="1"/>
</dbReference>
<dbReference type="InterPro" id="IPR029070">
    <property type="entry name" value="Chitinase_insertion_sf"/>
</dbReference>
<keyword evidence="16" id="KW-0119">Carbohydrate metabolism</keyword>
<dbReference type="SMART" id="SM00636">
    <property type="entry name" value="Glyco_18"/>
    <property type="match status" value="1"/>
</dbReference>
<dbReference type="FunFam" id="2.170.140.10:FF:000001">
    <property type="entry name" value="Acidic mammalian chitinase"/>
    <property type="match status" value="1"/>
</dbReference>
<dbReference type="GO" id="GO:0002376">
    <property type="term" value="P:immune system process"/>
    <property type="evidence" value="ECO:0007669"/>
    <property type="project" value="UniProtKB-KW"/>
</dbReference>
<evidence type="ECO:0000256" key="13">
    <source>
        <dbReference type="ARBA" id="ARBA00023024"/>
    </source>
</evidence>
<evidence type="ECO:0000256" key="22">
    <source>
        <dbReference type="SAM" id="Phobius"/>
    </source>
</evidence>
<evidence type="ECO:0000256" key="1">
    <source>
        <dbReference type="ARBA" id="ARBA00000822"/>
    </source>
</evidence>
<dbReference type="FunFam" id="3.10.50.10:FF:000001">
    <property type="entry name" value="Chitinase 3-like 1"/>
    <property type="match status" value="1"/>
</dbReference>